<dbReference type="PANTHER" id="PTHR22145">
    <property type="entry name" value="SI:CH211-266K22.6"/>
    <property type="match status" value="1"/>
</dbReference>
<proteinExistence type="predicted"/>
<dbReference type="EMBL" id="KN122054">
    <property type="protein sequence ID" value="KFO33752.1"/>
    <property type="molecule type" value="Genomic_DNA"/>
</dbReference>
<evidence type="ECO:0000313" key="3">
    <source>
        <dbReference type="Proteomes" id="UP000028990"/>
    </source>
</evidence>
<keyword evidence="3" id="KW-1185">Reference proteome</keyword>
<evidence type="ECO:0000256" key="1">
    <source>
        <dbReference type="SAM" id="MobiDB-lite"/>
    </source>
</evidence>
<feature type="compositionally biased region" description="Low complexity" evidence="1">
    <location>
        <begin position="383"/>
        <end position="395"/>
    </location>
</feature>
<evidence type="ECO:0000313" key="2">
    <source>
        <dbReference type="EMBL" id="KFO33752.1"/>
    </source>
</evidence>
<evidence type="ECO:0008006" key="4">
    <source>
        <dbReference type="Google" id="ProtNLM"/>
    </source>
</evidence>
<feature type="region of interest" description="Disordered" evidence="1">
    <location>
        <begin position="1"/>
        <end position="48"/>
    </location>
</feature>
<gene>
    <name evidence="2" type="ORF">H920_04746</name>
</gene>
<sequence>MEFRALPGSRQGVAGRPGGVARRQDTRISSPAGRRLLPFSSPSERAREDTWAGAQEIFQLWSYPFNESSMETRALKKSSVESGSSGTSSSTQPCTLTRSLASTPADTQVGSHAALHMPSLCWPSADGDFFKGRNKLQINSCSTTENNNAETLPAPVCNLRYGNSSVGENLTDESDLSENEKTNDTLLSYFKMDMNLKPEKIDNIEESFTEEPTETFPYPDFLPPPFDTLDLHKLALSKCENWKATAEPPDSSTEHLITRLLELERLQHTTIQKERPRLQMLSCASAVSEPPSSSKAVSKVRQPKLPDSLSLQASCVDKSREKAKPNSGSGKLEQNASKWHWSNSSKYKWNPKTPALKLHTQLTATYDTKNPQSPILDSRQELSPKPSTSQTSQSLVKMVSRRALPPRSLIPVSSVALSFPENHKEETKTPRARKKLHQRTILLKRPFYIQKLNYLSPSFIGKAKYSFIDQK</sequence>
<feature type="compositionally biased region" description="Polar residues" evidence="1">
    <location>
        <begin position="366"/>
        <end position="375"/>
    </location>
</feature>
<dbReference type="PANTHER" id="PTHR22145:SF4">
    <property type="entry name" value="PROTEIN FAM217A"/>
    <property type="match status" value="1"/>
</dbReference>
<dbReference type="Pfam" id="PF15344">
    <property type="entry name" value="FAM217"/>
    <property type="match status" value="1"/>
</dbReference>
<feature type="region of interest" description="Disordered" evidence="1">
    <location>
        <begin position="74"/>
        <end position="95"/>
    </location>
</feature>
<feature type="region of interest" description="Disordered" evidence="1">
    <location>
        <begin position="283"/>
        <end position="337"/>
    </location>
</feature>
<name>A0A091DRQ8_FUKDA</name>
<dbReference type="eggNOG" id="ENOG502SAD6">
    <property type="taxonomic scope" value="Eukaryota"/>
</dbReference>
<feature type="compositionally biased region" description="Low complexity" evidence="1">
    <location>
        <begin position="80"/>
        <end position="91"/>
    </location>
</feature>
<reference evidence="2 3" key="1">
    <citation type="submission" date="2013-11" db="EMBL/GenBank/DDBJ databases">
        <title>The Damaraland mole rat (Fukomys damarensis) genome and evolution of African mole rats.</title>
        <authorList>
            <person name="Gladyshev V.N."/>
            <person name="Fang X."/>
        </authorList>
    </citation>
    <scope>NUCLEOTIDE SEQUENCE [LARGE SCALE GENOMIC DNA]</scope>
    <source>
        <tissue evidence="2">Liver</tissue>
    </source>
</reference>
<dbReference type="InterPro" id="IPR029266">
    <property type="entry name" value="FAM217"/>
</dbReference>
<organism evidence="2 3">
    <name type="scientific">Fukomys damarensis</name>
    <name type="common">Damaraland mole rat</name>
    <name type="synonym">Cryptomys damarensis</name>
    <dbReference type="NCBI Taxonomy" id="885580"/>
    <lineage>
        <taxon>Eukaryota</taxon>
        <taxon>Metazoa</taxon>
        <taxon>Chordata</taxon>
        <taxon>Craniata</taxon>
        <taxon>Vertebrata</taxon>
        <taxon>Euteleostomi</taxon>
        <taxon>Mammalia</taxon>
        <taxon>Eutheria</taxon>
        <taxon>Euarchontoglires</taxon>
        <taxon>Glires</taxon>
        <taxon>Rodentia</taxon>
        <taxon>Hystricomorpha</taxon>
        <taxon>Bathyergidae</taxon>
        <taxon>Fukomys</taxon>
    </lineage>
</organism>
<dbReference type="Proteomes" id="UP000028990">
    <property type="component" value="Unassembled WGS sequence"/>
</dbReference>
<accession>A0A091DRQ8</accession>
<protein>
    <recommendedName>
        <fullName evidence="4">Protein FAM217A</fullName>
    </recommendedName>
</protein>
<feature type="region of interest" description="Disordered" evidence="1">
    <location>
        <begin position="366"/>
        <end position="395"/>
    </location>
</feature>
<feature type="compositionally biased region" description="Polar residues" evidence="1">
    <location>
        <begin position="326"/>
        <end position="337"/>
    </location>
</feature>
<dbReference type="AlphaFoldDB" id="A0A091DRQ8"/>